<gene>
    <name evidence="1" type="ORF">DPMN_051178</name>
</gene>
<keyword evidence="2" id="KW-1185">Reference proteome</keyword>
<protein>
    <submittedName>
        <fullName evidence="1">Uncharacterized protein</fullName>
    </submittedName>
</protein>
<sequence length="109" mass="12567">MRVHDTYLRSQSSKVLVINVTDVNEPNKISAKFTTKTSKETKKRGIKFDFGLECSDEDFYDQQTLTIVSGTYKDYFRYCDCLLKRCHTSTAFFSVISRQLRNSCPNSIG</sequence>
<reference evidence="1" key="2">
    <citation type="submission" date="2020-11" db="EMBL/GenBank/DDBJ databases">
        <authorList>
            <person name="McCartney M.A."/>
            <person name="Auch B."/>
            <person name="Kono T."/>
            <person name="Mallez S."/>
            <person name="Becker A."/>
            <person name="Gohl D.M."/>
            <person name="Silverstein K.A.T."/>
            <person name="Koren S."/>
            <person name="Bechman K.B."/>
            <person name="Herman A."/>
            <person name="Abrahante J.E."/>
            <person name="Garbe J."/>
        </authorList>
    </citation>
    <scope>NUCLEOTIDE SEQUENCE</scope>
    <source>
        <strain evidence="1">Duluth1</strain>
        <tissue evidence="1">Whole animal</tissue>
    </source>
</reference>
<evidence type="ECO:0000313" key="1">
    <source>
        <dbReference type="EMBL" id="KAH3725344.1"/>
    </source>
</evidence>
<reference evidence="1" key="1">
    <citation type="journal article" date="2019" name="bioRxiv">
        <title>The Genome of the Zebra Mussel, Dreissena polymorpha: A Resource for Invasive Species Research.</title>
        <authorList>
            <person name="McCartney M.A."/>
            <person name="Auch B."/>
            <person name="Kono T."/>
            <person name="Mallez S."/>
            <person name="Zhang Y."/>
            <person name="Obille A."/>
            <person name="Becker A."/>
            <person name="Abrahante J.E."/>
            <person name="Garbe J."/>
            <person name="Badalamenti J.P."/>
            <person name="Herman A."/>
            <person name="Mangelson H."/>
            <person name="Liachko I."/>
            <person name="Sullivan S."/>
            <person name="Sone E.D."/>
            <person name="Koren S."/>
            <person name="Silverstein K.A.T."/>
            <person name="Beckman K.B."/>
            <person name="Gohl D.M."/>
        </authorList>
    </citation>
    <scope>NUCLEOTIDE SEQUENCE</scope>
    <source>
        <strain evidence="1">Duluth1</strain>
        <tissue evidence="1">Whole animal</tissue>
    </source>
</reference>
<accession>A0A9D4CHE8</accession>
<dbReference type="EMBL" id="JAIWYP010000012">
    <property type="protein sequence ID" value="KAH3725344.1"/>
    <property type="molecule type" value="Genomic_DNA"/>
</dbReference>
<evidence type="ECO:0000313" key="2">
    <source>
        <dbReference type="Proteomes" id="UP000828390"/>
    </source>
</evidence>
<comment type="caution">
    <text evidence="1">The sequence shown here is derived from an EMBL/GenBank/DDBJ whole genome shotgun (WGS) entry which is preliminary data.</text>
</comment>
<proteinExistence type="predicted"/>
<name>A0A9D4CHE8_DREPO</name>
<dbReference type="Proteomes" id="UP000828390">
    <property type="component" value="Unassembled WGS sequence"/>
</dbReference>
<dbReference type="AlphaFoldDB" id="A0A9D4CHE8"/>
<organism evidence="1 2">
    <name type="scientific">Dreissena polymorpha</name>
    <name type="common">Zebra mussel</name>
    <name type="synonym">Mytilus polymorpha</name>
    <dbReference type="NCBI Taxonomy" id="45954"/>
    <lineage>
        <taxon>Eukaryota</taxon>
        <taxon>Metazoa</taxon>
        <taxon>Spiralia</taxon>
        <taxon>Lophotrochozoa</taxon>
        <taxon>Mollusca</taxon>
        <taxon>Bivalvia</taxon>
        <taxon>Autobranchia</taxon>
        <taxon>Heteroconchia</taxon>
        <taxon>Euheterodonta</taxon>
        <taxon>Imparidentia</taxon>
        <taxon>Neoheterodontei</taxon>
        <taxon>Myida</taxon>
        <taxon>Dreissenoidea</taxon>
        <taxon>Dreissenidae</taxon>
        <taxon>Dreissena</taxon>
    </lineage>
</organism>